<dbReference type="AlphaFoldDB" id="A0A7I8W0E2"/>
<dbReference type="InterPro" id="IPR040132">
    <property type="entry name" value="Tex1/THOC3"/>
</dbReference>
<accession>A0A7I8W0E2</accession>
<protein>
    <submittedName>
        <fullName evidence="5">DgyrCDS10092</fullName>
    </submittedName>
</protein>
<dbReference type="PRINTS" id="PR00320">
    <property type="entry name" value="GPROTEINBRPT"/>
</dbReference>
<evidence type="ECO:0000256" key="3">
    <source>
        <dbReference type="ARBA" id="ARBA00046343"/>
    </source>
</evidence>
<feature type="repeat" description="WD" evidence="4">
    <location>
        <begin position="69"/>
        <end position="111"/>
    </location>
</feature>
<dbReference type="EMBL" id="CAJFCJ010000014">
    <property type="protein sequence ID" value="CAD5121595.1"/>
    <property type="molecule type" value="Genomic_DNA"/>
</dbReference>
<comment type="similarity">
    <text evidence="3">Belongs to the THOC3 family.</text>
</comment>
<comment type="caution">
    <text evidence="5">The sequence shown here is derived from an EMBL/GenBank/DDBJ whole genome shotgun (WGS) entry which is preliminary data.</text>
</comment>
<dbReference type="InterPro" id="IPR036322">
    <property type="entry name" value="WD40_repeat_dom_sf"/>
</dbReference>
<dbReference type="Pfam" id="PF25174">
    <property type="entry name" value="Beta-prop_THOC3"/>
    <property type="match status" value="1"/>
</dbReference>
<evidence type="ECO:0000256" key="4">
    <source>
        <dbReference type="PROSITE-ProRule" id="PRU00221"/>
    </source>
</evidence>
<dbReference type="PANTHER" id="PTHR22839">
    <property type="entry name" value="THO COMPLEX SUBUNIT 3 THO3"/>
    <property type="match status" value="1"/>
</dbReference>
<dbReference type="PANTHER" id="PTHR22839:SF0">
    <property type="entry name" value="THO COMPLEX SUBUNIT 3"/>
    <property type="match status" value="1"/>
</dbReference>
<dbReference type="Proteomes" id="UP000549394">
    <property type="component" value="Unassembled WGS sequence"/>
</dbReference>
<dbReference type="InterPro" id="IPR020472">
    <property type="entry name" value="WD40_PAC1"/>
</dbReference>
<evidence type="ECO:0000313" key="5">
    <source>
        <dbReference type="EMBL" id="CAD5121595.1"/>
    </source>
</evidence>
<dbReference type="OrthoDB" id="340259at2759"/>
<dbReference type="PROSITE" id="PS00678">
    <property type="entry name" value="WD_REPEATS_1"/>
    <property type="match status" value="2"/>
</dbReference>
<feature type="repeat" description="WD" evidence="4">
    <location>
        <begin position="194"/>
        <end position="235"/>
    </location>
</feature>
<sequence>MPDKKLSYLESMQRHFENYSKTKEYPVHSAKVHSVDWSCTGNRLASGSFDKTCCLFTVDKDRLIKDQILRGHDASVDQLCWHPSNPDNLATASGDKTVRIWDARSGQCVQVFKTKGENINICWSPNGQYIAVGNKEDLLTFCDLKAKKIRKEEQFRSEVNEISWSPNGDFFYVTSGSGHLNIYSYPNLKLTHSQPAHCGSSICITFDKYNKHMALGGADALVSVWDVAELACLNTITRLSWPVRSLSFSHDGKLLASASEDHFIDIAEIPSGEKVTQIKCENSTFTLKWHPKEYLLAYACDDKDRYDRDAGSVKLFGLLRDSSDKSSS</sequence>
<gene>
    <name evidence="5" type="ORF">DGYR_LOCUS9526</name>
</gene>
<evidence type="ECO:0000256" key="2">
    <source>
        <dbReference type="ARBA" id="ARBA00022737"/>
    </source>
</evidence>
<dbReference type="GO" id="GO:0000445">
    <property type="term" value="C:THO complex part of transcription export complex"/>
    <property type="evidence" value="ECO:0007669"/>
    <property type="project" value="TreeGrafter"/>
</dbReference>
<reference evidence="5 6" key="1">
    <citation type="submission" date="2020-08" db="EMBL/GenBank/DDBJ databases">
        <authorList>
            <person name="Hejnol A."/>
        </authorList>
    </citation>
    <scope>NUCLEOTIDE SEQUENCE [LARGE SCALE GENOMIC DNA]</scope>
</reference>
<dbReference type="FunFam" id="2.130.10.10:FF:001007">
    <property type="entry name" value="THO complex subunit 3"/>
    <property type="match status" value="1"/>
</dbReference>
<keyword evidence="1 4" id="KW-0853">WD repeat</keyword>
<keyword evidence="2" id="KW-0677">Repeat</keyword>
<organism evidence="5 6">
    <name type="scientific">Dimorphilus gyrociliatus</name>
    <dbReference type="NCBI Taxonomy" id="2664684"/>
    <lineage>
        <taxon>Eukaryota</taxon>
        <taxon>Metazoa</taxon>
        <taxon>Spiralia</taxon>
        <taxon>Lophotrochozoa</taxon>
        <taxon>Annelida</taxon>
        <taxon>Polychaeta</taxon>
        <taxon>Polychaeta incertae sedis</taxon>
        <taxon>Dinophilidae</taxon>
        <taxon>Dimorphilus</taxon>
    </lineage>
</organism>
<dbReference type="PROSITE" id="PS50294">
    <property type="entry name" value="WD_REPEATS_REGION"/>
    <property type="match status" value="1"/>
</dbReference>
<dbReference type="InterPro" id="IPR015943">
    <property type="entry name" value="WD40/YVTN_repeat-like_dom_sf"/>
</dbReference>
<dbReference type="SMART" id="SM00320">
    <property type="entry name" value="WD40"/>
    <property type="match status" value="7"/>
</dbReference>
<dbReference type="InterPro" id="IPR001680">
    <property type="entry name" value="WD40_rpt"/>
</dbReference>
<dbReference type="Gene3D" id="2.130.10.10">
    <property type="entry name" value="YVTN repeat-like/Quinoprotein amine dehydrogenase"/>
    <property type="match status" value="2"/>
</dbReference>
<evidence type="ECO:0000256" key="1">
    <source>
        <dbReference type="ARBA" id="ARBA00022574"/>
    </source>
</evidence>
<dbReference type="GO" id="GO:0006406">
    <property type="term" value="P:mRNA export from nucleus"/>
    <property type="evidence" value="ECO:0007669"/>
    <property type="project" value="InterPro"/>
</dbReference>
<dbReference type="CDD" id="cd00200">
    <property type="entry name" value="WD40"/>
    <property type="match status" value="1"/>
</dbReference>
<dbReference type="InterPro" id="IPR019775">
    <property type="entry name" value="WD40_repeat_CS"/>
</dbReference>
<keyword evidence="6" id="KW-1185">Reference proteome</keyword>
<evidence type="ECO:0000313" key="6">
    <source>
        <dbReference type="Proteomes" id="UP000549394"/>
    </source>
</evidence>
<dbReference type="SUPFAM" id="SSF50978">
    <property type="entry name" value="WD40 repeat-like"/>
    <property type="match status" value="1"/>
</dbReference>
<name>A0A7I8W0E2_9ANNE</name>
<dbReference type="PROSITE" id="PS50082">
    <property type="entry name" value="WD_REPEATS_2"/>
    <property type="match status" value="2"/>
</dbReference>
<proteinExistence type="inferred from homology"/>